<dbReference type="GO" id="GO:0016020">
    <property type="term" value="C:membrane"/>
    <property type="evidence" value="ECO:0007669"/>
    <property type="project" value="UniProtKB-SubCell"/>
</dbReference>
<dbReference type="Proteomes" id="UP000886005">
    <property type="component" value="Unassembled WGS sequence"/>
</dbReference>
<accession>A0A7V1LLD5</accession>
<keyword evidence="3 5" id="KW-1133">Transmembrane helix</keyword>
<organism evidence="6">
    <name type="scientific">Caldithrix abyssi</name>
    <dbReference type="NCBI Taxonomy" id="187145"/>
    <lineage>
        <taxon>Bacteria</taxon>
        <taxon>Pseudomonadati</taxon>
        <taxon>Calditrichota</taxon>
        <taxon>Calditrichia</taxon>
        <taxon>Calditrichales</taxon>
        <taxon>Calditrichaceae</taxon>
        <taxon>Caldithrix</taxon>
    </lineage>
</organism>
<dbReference type="AlphaFoldDB" id="A0A7V1LLD5"/>
<evidence type="ECO:0000256" key="1">
    <source>
        <dbReference type="ARBA" id="ARBA00004141"/>
    </source>
</evidence>
<evidence type="ECO:0000256" key="4">
    <source>
        <dbReference type="ARBA" id="ARBA00023136"/>
    </source>
</evidence>
<dbReference type="InterPro" id="IPR032808">
    <property type="entry name" value="DoxX"/>
</dbReference>
<feature type="transmembrane region" description="Helical" evidence="5">
    <location>
        <begin position="100"/>
        <end position="118"/>
    </location>
</feature>
<evidence type="ECO:0000256" key="3">
    <source>
        <dbReference type="ARBA" id="ARBA00022989"/>
    </source>
</evidence>
<reference evidence="6" key="1">
    <citation type="journal article" date="2020" name="mSystems">
        <title>Genome- and Community-Level Interaction Insights into Carbon Utilization and Element Cycling Functions of Hydrothermarchaeota in Hydrothermal Sediment.</title>
        <authorList>
            <person name="Zhou Z."/>
            <person name="Liu Y."/>
            <person name="Xu W."/>
            <person name="Pan J."/>
            <person name="Luo Z.H."/>
            <person name="Li M."/>
        </authorList>
    </citation>
    <scope>NUCLEOTIDE SEQUENCE [LARGE SCALE GENOMIC DNA]</scope>
    <source>
        <strain evidence="6">HyVt-456</strain>
    </source>
</reference>
<sequence length="131" mass="14168">MKKNKKRLAWLFQLLAAAILITVGVMKIDGSPENVMMFQALDMEPGGRYLIGIIEIVAGLLLLTDALAATGAFIAIGVMLGAIIAHATVLGYAINNDGGMHLWLLIVLLACCLAVAWLRREQMPFIGKTFE</sequence>
<keyword evidence="2 5" id="KW-0812">Transmembrane</keyword>
<evidence type="ECO:0000313" key="6">
    <source>
        <dbReference type="EMBL" id="HED10085.1"/>
    </source>
</evidence>
<evidence type="ECO:0000256" key="5">
    <source>
        <dbReference type="SAM" id="Phobius"/>
    </source>
</evidence>
<dbReference type="Pfam" id="PF13564">
    <property type="entry name" value="DoxX_2"/>
    <property type="match status" value="1"/>
</dbReference>
<keyword evidence="4 5" id="KW-0472">Membrane</keyword>
<comment type="caution">
    <text evidence="6">The sequence shown here is derived from an EMBL/GenBank/DDBJ whole genome shotgun (WGS) entry which is preliminary data.</text>
</comment>
<comment type="subcellular location">
    <subcellularLocation>
        <location evidence="1">Membrane</location>
        <topology evidence="1">Multi-pass membrane protein</topology>
    </subcellularLocation>
</comment>
<gene>
    <name evidence="6" type="ORF">ENJ10_05320</name>
</gene>
<dbReference type="EMBL" id="DRLD01000149">
    <property type="protein sequence ID" value="HED10085.1"/>
    <property type="molecule type" value="Genomic_DNA"/>
</dbReference>
<feature type="transmembrane region" description="Helical" evidence="5">
    <location>
        <begin position="46"/>
        <end position="64"/>
    </location>
</feature>
<protein>
    <submittedName>
        <fullName evidence="6">DoxX family protein</fullName>
    </submittedName>
</protein>
<proteinExistence type="predicted"/>
<feature type="transmembrane region" description="Helical" evidence="5">
    <location>
        <begin position="71"/>
        <end position="94"/>
    </location>
</feature>
<name>A0A7V1LLD5_CALAY</name>
<evidence type="ECO:0000256" key="2">
    <source>
        <dbReference type="ARBA" id="ARBA00022692"/>
    </source>
</evidence>